<dbReference type="AlphaFoldDB" id="A0A1H3LQ36"/>
<accession>A0A1H3LQ36</accession>
<dbReference type="Proteomes" id="UP000198625">
    <property type="component" value="Unassembled WGS sequence"/>
</dbReference>
<dbReference type="STRING" id="415015.SAMN05660462_00578"/>
<sequence>MNNQGDCPLGCLKNISLERSEEIMTIAEQLIKEGVGKGILEGKRKTAKTC</sequence>
<evidence type="ECO:0000313" key="2">
    <source>
        <dbReference type="Proteomes" id="UP000198625"/>
    </source>
</evidence>
<dbReference type="EMBL" id="FNQE01000004">
    <property type="protein sequence ID" value="SDY66088.1"/>
    <property type="molecule type" value="Genomic_DNA"/>
</dbReference>
<protein>
    <submittedName>
        <fullName evidence="1">Uncharacterized protein</fullName>
    </submittedName>
</protein>
<proteinExistence type="predicted"/>
<gene>
    <name evidence="1" type="ORF">SAMN05660462_00578</name>
</gene>
<evidence type="ECO:0000313" key="1">
    <source>
        <dbReference type="EMBL" id="SDY66088.1"/>
    </source>
</evidence>
<organism evidence="1 2">
    <name type="scientific">Proteiniborus ethanoligenes</name>
    <dbReference type="NCBI Taxonomy" id="415015"/>
    <lineage>
        <taxon>Bacteria</taxon>
        <taxon>Bacillati</taxon>
        <taxon>Bacillota</taxon>
        <taxon>Clostridia</taxon>
        <taxon>Eubacteriales</taxon>
        <taxon>Proteiniborus</taxon>
    </lineage>
</organism>
<reference evidence="1 2" key="1">
    <citation type="submission" date="2016-10" db="EMBL/GenBank/DDBJ databases">
        <authorList>
            <person name="de Groot N.N."/>
        </authorList>
    </citation>
    <scope>NUCLEOTIDE SEQUENCE [LARGE SCALE GENOMIC DNA]</scope>
    <source>
        <strain evidence="1 2">DSM 21650</strain>
    </source>
</reference>
<keyword evidence="2" id="KW-1185">Reference proteome</keyword>
<name>A0A1H3LQ36_9FIRM</name>